<dbReference type="EMBL" id="CP046172">
    <property type="protein sequence ID" value="QIS10828.1"/>
    <property type="molecule type" value="Genomic_DNA"/>
</dbReference>
<dbReference type="SUPFAM" id="SSF81301">
    <property type="entry name" value="Nucleotidyltransferase"/>
    <property type="match status" value="2"/>
</dbReference>
<reference evidence="10 11" key="1">
    <citation type="journal article" date="2019" name="ACS Chem. Biol.">
        <title>Identification and Mobilization of a Cryptic Antibiotic Biosynthesis Gene Locus from a Human-Pathogenic Nocardia Isolate.</title>
        <authorList>
            <person name="Herisse M."/>
            <person name="Ishida K."/>
            <person name="Porter J.L."/>
            <person name="Howden B."/>
            <person name="Hertweck C."/>
            <person name="Stinear T.P."/>
            <person name="Pidot S.J."/>
        </authorList>
    </citation>
    <scope>NUCLEOTIDE SEQUENCE [LARGE SCALE GENOMIC DNA]</scope>
    <source>
        <strain evidence="10 11">AUSMDU00012717</strain>
    </source>
</reference>
<dbReference type="Pfam" id="PF08335">
    <property type="entry name" value="GlnD_UR_UTase"/>
    <property type="match status" value="2"/>
</dbReference>
<sequence length="1026" mass="111688">MRIMSQLRVPLACRWSMTGNLNFMVRPPSARSAVPGVGRLGLLEPSAADSLRELAWDNVESVPVLWALSRAPDADLALNTLVKLREGLGTDWAALDSVLRTDTSLRGRLFALLGSSSAFADHLVATPGSWELLQRLGLPTRDEVFAELLDAVGAVPENGPYAGPNLFRATVAGPEAVPLLRKRYRDQLMLLAALDLAATVENEPVLPYQVVGRHLTDLADAALTAALAVAIARVCKGGPCPVRLAVIAMGKSGARELNYVSDVDVVFVAEPADATATRLAAEMMSVASAAFFEVDAALRPEGKAGALVRTLESHLAYYRRWARTWEFQALLKNRPMTGDIALGEQYRDAIMPMVWAASERPDFVADVQAMRRRVEDLVPAELRERELKLGHGSLRDVEFAVQLLQLVHGRVDETLHVQGTVEALTALAAGGYVGRDDAANLTASYEFLRLLEHRLQLQRLKRTHTLPAADDEEGMRWLARAAHIRPDGRQDAVGVLTAEIRRNAVRVRRLHAKLFYRPLLESVVRLDPDALRLSPDAAVRQLAALGYAAPENALGHLKALTGGVSRKGRIQALLLPTLLEWLGDTPNPDAGLLAYRRVSEGLDDQIWFLRELRDEGAIAQRLMIVLGSSEYLPDLLINAPDTIRMYADGPGGPLLLSPRPEDVASGILTAAARYEDPNRAVAAARSLRRHELARVASADLLGMLDVPAVCGALSSVWVAVLEASLQAVIRSTEAELGAQAPADLAVIGMGRLGGMELGYGSDADVLFVCDPRPGEDETKAVKWAIGVAERVQRMLGAPSTDPPLHVDAGLRPEGRNGALVRTLAAYQVYYEQWAQPWEVQALLRAHQVAGDQQLGLRFLHVIDKVRYPEGGVSAEAVREIRRIKARVDSERLPRGANPATHTKLGRGGLADIEWTVQLLQLRHAHDVPALHNTSTLESLDVIERTELLTAEDVALLRESWLTATKARNALVLVRGKPADQLPGPGRLLSAVAKVAGWPNDDGSEFLDNYMRVTRRAKAVVERVFGA</sequence>
<dbReference type="GO" id="GO:0005524">
    <property type="term" value="F:ATP binding"/>
    <property type="evidence" value="ECO:0007669"/>
    <property type="project" value="UniProtKB-UniRule"/>
</dbReference>
<dbReference type="PANTHER" id="PTHR30621:SF0">
    <property type="entry name" value="BIFUNCTIONAL GLUTAMINE SYNTHETASE ADENYLYLTRANSFERASE_ADENYLYL-REMOVING ENZYME"/>
    <property type="match status" value="1"/>
</dbReference>
<evidence type="ECO:0000256" key="2">
    <source>
        <dbReference type="ARBA" id="ARBA00022695"/>
    </source>
</evidence>
<feature type="domain" description="PII-uridylyltransferase/Glutamine-synthetase adenylyltransferase" evidence="9">
    <location>
        <begin position="369"/>
        <end position="515"/>
    </location>
</feature>
<evidence type="ECO:0000313" key="10">
    <source>
        <dbReference type="EMBL" id="QIS10828.1"/>
    </source>
</evidence>
<keyword evidence="2 7" id="KW-0548">Nucleotidyltransferase</keyword>
<dbReference type="EC" id="2.7.7.42" evidence="7"/>
<dbReference type="KEGG" id="nah:F5544_14720"/>
<dbReference type="GO" id="GO:0008882">
    <property type="term" value="F:[glutamate-ammonia-ligase] adenylyltransferase activity"/>
    <property type="evidence" value="ECO:0007669"/>
    <property type="project" value="UniProtKB-UniRule"/>
</dbReference>
<name>A0A6G9YCC8_9NOCA</name>
<keyword evidence="4 7" id="KW-0067">ATP-binding</keyword>
<comment type="catalytic activity">
    <reaction evidence="7">
        <text>[glutamine synthetase]-O(4)-(5'-adenylyl)-L-tyrosine + phosphate = [glutamine synthetase]-L-tyrosine + ADP</text>
        <dbReference type="Rhea" id="RHEA:43716"/>
        <dbReference type="Rhea" id="RHEA-COMP:10660"/>
        <dbReference type="Rhea" id="RHEA-COMP:10661"/>
        <dbReference type="ChEBI" id="CHEBI:43474"/>
        <dbReference type="ChEBI" id="CHEBI:46858"/>
        <dbReference type="ChEBI" id="CHEBI:83624"/>
        <dbReference type="ChEBI" id="CHEBI:456216"/>
        <dbReference type="EC" id="2.7.7.89"/>
    </reaction>
</comment>
<dbReference type="HAMAP" id="MF_00802">
    <property type="entry name" value="GlnE"/>
    <property type="match status" value="1"/>
</dbReference>
<dbReference type="EC" id="2.7.7.89" evidence="7"/>
<comment type="similarity">
    <text evidence="7">Belongs to the GlnE family.</text>
</comment>
<feature type="domain" description="PII-uridylyltransferase/Glutamine-synthetase adenylyltransferase" evidence="9">
    <location>
        <begin position="897"/>
        <end position="1023"/>
    </location>
</feature>
<evidence type="ECO:0000256" key="5">
    <source>
        <dbReference type="ARBA" id="ARBA00022842"/>
    </source>
</evidence>
<dbReference type="AlphaFoldDB" id="A0A6G9YCC8"/>
<comment type="catalytic activity">
    <reaction evidence="7">
        <text>[glutamine synthetase]-L-tyrosine + ATP = [glutamine synthetase]-O(4)-(5'-adenylyl)-L-tyrosine + diphosphate</text>
        <dbReference type="Rhea" id="RHEA:18589"/>
        <dbReference type="Rhea" id="RHEA-COMP:10660"/>
        <dbReference type="Rhea" id="RHEA-COMP:10661"/>
        <dbReference type="ChEBI" id="CHEBI:30616"/>
        <dbReference type="ChEBI" id="CHEBI:33019"/>
        <dbReference type="ChEBI" id="CHEBI:46858"/>
        <dbReference type="ChEBI" id="CHEBI:83624"/>
        <dbReference type="EC" id="2.7.7.42"/>
    </reaction>
</comment>
<dbReference type="SUPFAM" id="SSF81593">
    <property type="entry name" value="Nucleotidyltransferase substrate binding subunit/domain"/>
    <property type="match status" value="2"/>
</dbReference>
<evidence type="ECO:0000256" key="1">
    <source>
        <dbReference type="ARBA" id="ARBA00022679"/>
    </source>
</evidence>
<dbReference type="GO" id="GO:0047388">
    <property type="term" value="F:[glutamine synthetase]-adenylyl-L-tyrosine phosphorylase activity"/>
    <property type="evidence" value="ECO:0007669"/>
    <property type="project" value="UniProtKB-EC"/>
</dbReference>
<protein>
    <recommendedName>
        <fullName evidence="7">Bifunctional glutamine synthetase adenylyltransferase/adenylyl-removing enzyme</fullName>
    </recommendedName>
    <alternativeName>
        <fullName evidence="7">ATP:glutamine synthetase adenylyltransferase</fullName>
    </alternativeName>
    <alternativeName>
        <fullName evidence="7">ATase</fullName>
    </alternativeName>
    <domain>
        <recommendedName>
            <fullName evidence="7">Glutamine synthetase adenylyl-L-tyrosine phosphorylase</fullName>
            <ecNumber evidence="7">2.7.7.89</ecNumber>
        </recommendedName>
        <alternativeName>
            <fullName evidence="7">Adenylyl removase</fullName>
            <shortName evidence="7">AR</shortName>
            <shortName evidence="7">AT-N</shortName>
        </alternativeName>
    </domain>
    <domain>
        <recommendedName>
            <fullName evidence="7">Glutamine synthetase adenylyl transferase</fullName>
            <ecNumber evidence="7">2.7.7.42</ecNumber>
        </recommendedName>
        <alternativeName>
            <fullName evidence="7">Adenylyl transferase</fullName>
            <shortName evidence="7">AT</shortName>
            <shortName evidence="7">AT-C</shortName>
        </alternativeName>
    </domain>
</protein>
<comment type="cofactor">
    <cofactor evidence="7">
        <name>Mg(2+)</name>
        <dbReference type="ChEBI" id="CHEBI:18420"/>
    </cofactor>
</comment>
<keyword evidence="1 7" id="KW-0808">Transferase</keyword>
<evidence type="ECO:0000256" key="3">
    <source>
        <dbReference type="ARBA" id="ARBA00022741"/>
    </source>
</evidence>
<keyword evidence="6 7" id="KW-0511">Multifunctional enzyme</keyword>
<feature type="domain" description="Glutamate-ammonia ligase adenylyltransferase repeated" evidence="8">
    <location>
        <begin position="620"/>
        <end position="860"/>
    </location>
</feature>
<evidence type="ECO:0000256" key="7">
    <source>
        <dbReference type="HAMAP-Rule" id="MF_00802"/>
    </source>
</evidence>
<proteinExistence type="inferred from homology"/>
<keyword evidence="11" id="KW-1185">Reference proteome</keyword>
<evidence type="ECO:0000259" key="8">
    <source>
        <dbReference type="Pfam" id="PF03710"/>
    </source>
</evidence>
<evidence type="ECO:0000313" key="11">
    <source>
        <dbReference type="Proteomes" id="UP000503540"/>
    </source>
</evidence>
<dbReference type="InterPro" id="IPR043519">
    <property type="entry name" value="NT_sf"/>
</dbReference>
<organism evidence="10 11">
    <name type="scientific">Nocardia arthritidis</name>
    <dbReference type="NCBI Taxonomy" id="228602"/>
    <lineage>
        <taxon>Bacteria</taxon>
        <taxon>Bacillati</taxon>
        <taxon>Actinomycetota</taxon>
        <taxon>Actinomycetes</taxon>
        <taxon>Mycobacteriales</taxon>
        <taxon>Nocardiaceae</taxon>
        <taxon>Nocardia</taxon>
    </lineage>
</organism>
<dbReference type="GO" id="GO:0005829">
    <property type="term" value="C:cytosol"/>
    <property type="evidence" value="ECO:0007669"/>
    <property type="project" value="TreeGrafter"/>
</dbReference>
<feature type="domain" description="Glutamate-ammonia ligase adenylyltransferase repeated" evidence="8">
    <location>
        <begin position="175"/>
        <end position="345"/>
    </location>
</feature>
<keyword evidence="3 7" id="KW-0547">Nucleotide-binding</keyword>
<evidence type="ECO:0000259" key="9">
    <source>
        <dbReference type="Pfam" id="PF08335"/>
    </source>
</evidence>
<dbReference type="Proteomes" id="UP000503540">
    <property type="component" value="Chromosome"/>
</dbReference>
<dbReference type="PANTHER" id="PTHR30621">
    <property type="entry name" value="GLUTAMINE SYNTHETASE ADENYLYLTRANSFERASE"/>
    <property type="match status" value="1"/>
</dbReference>
<feature type="region of interest" description="Adenylyl removase" evidence="7">
    <location>
        <begin position="1"/>
        <end position="519"/>
    </location>
</feature>
<dbReference type="NCBIfam" id="NF010707">
    <property type="entry name" value="PRK14109.1"/>
    <property type="match status" value="1"/>
</dbReference>
<dbReference type="CDD" id="cd05401">
    <property type="entry name" value="NT_GlnE_GlnD_like"/>
    <property type="match status" value="2"/>
</dbReference>
<dbReference type="Gene3D" id="3.30.460.10">
    <property type="entry name" value="Beta Polymerase, domain 2"/>
    <property type="match status" value="2"/>
</dbReference>
<dbReference type="InterPro" id="IPR013546">
    <property type="entry name" value="PII_UdlTrfase/GS_AdlTrfase"/>
</dbReference>
<dbReference type="InterPro" id="IPR023057">
    <property type="entry name" value="GlnE"/>
</dbReference>
<dbReference type="Pfam" id="PF03710">
    <property type="entry name" value="GlnE"/>
    <property type="match status" value="2"/>
</dbReference>
<comment type="function">
    <text evidence="7">Involved in the regulation of glutamine synthetase GlnA, a key enzyme in the process to assimilate ammonia. When cellular nitrogen levels are high, the C-terminal adenylyl transferase (AT) inactivates GlnA by covalent transfer of an adenylyl group from ATP to specific tyrosine residue of GlnA, thus reducing its activity. Conversely, when nitrogen levels are low, the N-terminal adenylyl removase (AR) activates GlnA by removing the adenylyl group by phosphorolysis, increasing its activity. The regulatory region of GlnE binds the signal transduction protein PII (GlnB) which indicates the nitrogen status of the cell.</text>
</comment>
<dbReference type="InterPro" id="IPR005190">
    <property type="entry name" value="GlnE_rpt_dom"/>
</dbReference>
<feature type="region of interest" description="Adenylyl transferase" evidence="7">
    <location>
        <begin position="527"/>
        <end position="1026"/>
    </location>
</feature>
<accession>A0A6G9YCC8</accession>
<evidence type="ECO:0000256" key="4">
    <source>
        <dbReference type="ARBA" id="ARBA00022840"/>
    </source>
</evidence>
<dbReference type="Gene3D" id="1.20.120.330">
    <property type="entry name" value="Nucleotidyltransferases domain 2"/>
    <property type="match status" value="2"/>
</dbReference>
<dbReference type="GO" id="GO:0000287">
    <property type="term" value="F:magnesium ion binding"/>
    <property type="evidence" value="ECO:0007669"/>
    <property type="project" value="UniProtKB-UniRule"/>
</dbReference>
<dbReference type="GO" id="GO:0000820">
    <property type="term" value="P:regulation of glutamine family amino acid metabolic process"/>
    <property type="evidence" value="ECO:0007669"/>
    <property type="project" value="UniProtKB-UniRule"/>
</dbReference>
<keyword evidence="5 7" id="KW-0460">Magnesium</keyword>
<evidence type="ECO:0000256" key="6">
    <source>
        <dbReference type="ARBA" id="ARBA00023268"/>
    </source>
</evidence>
<gene>
    <name evidence="7" type="primary">glnE</name>
    <name evidence="10" type="ORF">F5544_14720</name>
</gene>